<dbReference type="CDD" id="cd00158">
    <property type="entry name" value="RHOD"/>
    <property type="match status" value="1"/>
</dbReference>
<dbReference type="SMART" id="SM00450">
    <property type="entry name" value="RHOD"/>
    <property type="match status" value="1"/>
</dbReference>
<dbReference type="PANTHER" id="PTHR43031">
    <property type="entry name" value="FAD-DEPENDENT OXIDOREDUCTASE"/>
    <property type="match status" value="1"/>
</dbReference>
<dbReference type="InterPro" id="IPR001763">
    <property type="entry name" value="Rhodanese-like_dom"/>
</dbReference>
<dbReference type="PROSITE" id="PS50206">
    <property type="entry name" value="RHODANESE_3"/>
    <property type="match status" value="1"/>
</dbReference>
<gene>
    <name evidence="2" type="ORF">OCV47_05220</name>
</gene>
<dbReference type="Proteomes" id="UP001652338">
    <property type="component" value="Unassembled WGS sequence"/>
</dbReference>
<keyword evidence="3" id="KW-1185">Reference proteome</keyword>
<dbReference type="InterPro" id="IPR050229">
    <property type="entry name" value="GlpE_sulfurtransferase"/>
</dbReference>
<dbReference type="InterPro" id="IPR036873">
    <property type="entry name" value="Rhodanese-like_dom_sf"/>
</dbReference>
<dbReference type="SUPFAM" id="SSF52821">
    <property type="entry name" value="Rhodanese/Cell cycle control phosphatase"/>
    <property type="match status" value="1"/>
</dbReference>
<feature type="domain" description="Rhodanese" evidence="1">
    <location>
        <begin position="16"/>
        <end position="104"/>
    </location>
</feature>
<evidence type="ECO:0000313" key="3">
    <source>
        <dbReference type="Proteomes" id="UP001652338"/>
    </source>
</evidence>
<accession>A0ABT2SKC9</accession>
<evidence type="ECO:0000259" key="1">
    <source>
        <dbReference type="PROSITE" id="PS50206"/>
    </source>
</evidence>
<reference evidence="2 3" key="1">
    <citation type="journal article" date="2021" name="ISME Commun">
        <title>Automated analysis of genomic sequences facilitates high-throughput and comprehensive description of bacteria.</title>
        <authorList>
            <person name="Hitch T.C.A."/>
        </authorList>
    </citation>
    <scope>NUCLEOTIDE SEQUENCE [LARGE SCALE GENOMIC DNA]</scope>
    <source>
        <strain evidence="2 3">Sanger_29</strain>
    </source>
</reference>
<sequence length="107" mass="12440">MRFHMLAPDEMEHYLLDDSSLIIDLRERKDYEKGHIGNAVNVPYHDWKNYTHSAEFQKIQKNKNVILYCERGPTSFAAAKELTERGIPVSVLVGGIRAYRGNLKEKY</sequence>
<evidence type="ECO:0000313" key="2">
    <source>
        <dbReference type="EMBL" id="MCU6724755.1"/>
    </source>
</evidence>
<comment type="caution">
    <text evidence="2">The sequence shown here is derived from an EMBL/GenBank/DDBJ whole genome shotgun (WGS) entry which is preliminary data.</text>
</comment>
<dbReference type="PANTHER" id="PTHR43031:SF7">
    <property type="entry name" value="NITRIC OXIDE REDUCTASE FLRD-NAD(+) REDUCTASE"/>
    <property type="match status" value="1"/>
</dbReference>
<dbReference type="Pfam" id="PF00581">
    <property type="entry name" value="Rhodanese"/>
    <property type="match status" value="1"/>
</dbReference>
<dbReference type="EMBL" id="JAOQKE010000004">
    <property type="protein sequence ID" value="MCU6724755.1"/>
    <property type="molecule type" value="Genomic_DNA"/>
</dbReference>
<organism evidence="2 3">
    <name type="scientific">Muricoprocola aceti</name>
    <dbReference type="NCBI Taxonomy" id="2981772"/>
    <lineage>
        <taxon>Bacteria</taxon>
        <taxon>Bacillati</taxon>
        <taxon>Bacillota</taxon>
        <taxon>Clostridia</taxon>
        <taxon>Lachnospirales</taxon>
        <taxon>Lachnospiraceae</taxon>
        <taxon>Muricoprocola</taxon>
    </lineage>
</organism>
<name>A0ABT2SKC9_9FIRM</name>
<dbReference type="Gene3D" id="3.40.250.10">
    <property type="entry name" value="Rhodanese-like domain"/>
    <property type="match status" value="1"/>
</dbReference>
<protein>
    <submittedName>
        <fullName evidence="2">Rhodanese-like domain-containing protein</fullName>
    </submittedName>
</protein>
<dbReference type="RefSeq" id="WP_262654201.1">
    <property type="nucleotide sequence ID" value="NZ_JAOQKE010000004.1"/>
</dbReference>
<proteinExistence type="predicted"/>